<dbReference type="EMBL" id="LWDX02010844">
    <property type="protein sequence ID" value="OEL35848.1"/>
    <property type="molecule type" value="Genomic_DNA"/>
</dbReference>
<dbReference type="PANTHER" id="PTHR24296">
    <property type="entry name" value="CYTOCHROME P450"/>
    <property type="match status" value="1"/>
</dbReference>
<dbReference type="PRINTS" id="PR00463">
    <property type="entry name" value="EP450I"/>
</dbReference>
<dbReference type="GO" id="GO:0020037">
    <property type="term" value="F:heme binding"/>
    <property type="evidence" value="ECO:0007669"/>
    <property type="project" value="InterPro"/>
</dbReference>
<dbReference type="InterPro" id="IPR036396">
    <property type="entry name" value="Cyt_P450_sf"/>
</dbReference>
<dbReference type="Gene3D" id="1.10.630.10">
    <property type="entry name" value="Cytochrome P450"/>
    <property type="match status" value="1"/>
</dbReference>
<name>A0A1E5WEY8_9POAL</name>
<comment type="similarity">
    <text evidence="1">Belongs to the cytochrome P450 family.</text>
</comment>
<dbReference type="InterPro" id="IPR001128">
    <property type="entry name" value="Cyt_P450"/>
</dbReference>
<gene>
    <name evidence="5" type="ORF">BAE44_0003133</name>
</gene>
<dbReference type="AlphaFoldDB" id="A0A1E5WEY8"/>
<reference evidence="5 6" key="1">
    <citation type="submission" date="2016-09" db="EMBL/GenBank/DDBJ databases">
        <title>The draft genome of Dichanthelium oligosanthes: A C3 panicoid grass species.</title>
        <authorList>
            <person name="Studer A.J."/>
            <person name="Schnable J.C."/>
            <person name="Brutnell T.P."/>
        </authorList>
    </citation>
    <scope>NUCLEOTIDE SEQUENCE [LARGE SCALE GENOMIC DNA]</scope>
    <source>
        <strain evidence="6">cv. Kellogg 1175</strain>
        <tissue evidence="5">Leaf</tissue>
    </source>
</reference>
<dbReference type="OrthoDB" id="610532at2759"/>
<keyword evidence="6" id="KW-1185">Reference proteome</keyword>
<comment type="caution">
    <text evidence="5">The sequence shown here is derived from an EMBL/GenBank/DDBJ whole genome shotgun (WGS) entry which is preliminary data.</text>
</comment>
<dbReference type="SUPFAM" id="SSF48264">
    <property type="entry name" value="Cytochrome P450"/>
    <property type="match status" value="1"/>
</dbReference>
<dbReference type="Proteomes" id="UP000095767">
    <property type="component" value="Unassembled WGS sequence"/>
</dbReference>
<evidence type="ECO:0000313" key="5">
    <source>
        <dbReference type="EMBL" id="OEL35848.1"/>
    </source>
</evidence>
<dbReference type="GO" id="GO:0016705">
    <property type="term" value="F:oxidoreductase activity, acting on paired donors, with incorporation or reduction of molecular oxygen"/>
    <property type="evidence" value="ECO:0007669"/>
    <property type="project" value="InterPro"/>
</dbReference>
<accession>A0A1E5WEY8</accession>
<evidence type="ECO:0000256" key="3">
    <source>
        <dbReference type="ARBA" id="ARBA00023002"/>
    </source>
</evidence>
<dbReference type="GO" id="GO:0004497">
    <property type="term" value="F:monooxygenase activity"/>
    <property type="evidence" value="ECO:0007669"/>
    <property type="project" value="InterPro"/>
</dbReference>
<organism evidence="5 6">
    <name type="scientific">Dichanthelium oligosanthes</name>
    <dbReference type="NCBI Taxonomy" id="888268"/>
    <lineage>
        <taxon>Eukaryota</taxon>
        <taxon>Viridiplantae</taxon>
        <taxon>Streptophyta</taxon>
        <taxon>Embryophyta</taxon>
        <taxon>Tracheophyta</taxon>
        <taxon>Spermatophyta</taxon>
        <taxon>Magnoliopsida</taxon>
        <taxon>Liliopsida</taxon>
        <taxon>Poales</taxon>
        <taxon>Poaceae</taxon>
        <taxon>PACMAD clade</taxon>
        <taxon>Panicoideae</taxon>
        <taxon>Panicodae</taxon>
        <taxon>Paniceae</taxon>
        <taxon>Dichantheliinae</taxon>
        <taxon>Dichanthelium</taxon>
    </lineage>
</organism>
<keyword evidence="4" id="KW-0408">Iron</keyword>
<evidence type="ECO:0000256" key="2">
    <source>
        <dbReference type="ARBA" id="ARBA00022723"/>
    </source>
</evidence>
<keyword evidence="2" id="KW-0479">Metal-binding</keyword>
<evidence type="ECO:0000256" key="4">
    <source>
        <dbReference type="ARBA" id="ARBA00023004"/>
    </source>
</evidence>
<sequence length="380" mass="43099">MISLMATCCHNKIVKGLLPFMANMAITATPFDMEDLIARLVFDLTATPVFGVDPGCLSPDMPSMHVAAAMNTVMEVAFFRQTVWSSFWKVMRWLNVGAERKIAAAHVVLHGFVTEMMEKRKARHVHIDGEQYMVASVDVFSYYINDPEYTDELFRKTLLNYMIGGRDTIGTVLPWLFYGLAKNPGVVSSIRKELAPIVSRKGDAVISKDLQDNKMVVFEPQETKTLVYLQATLLESLRLYPPGPIEREQVLADDTLPRGHKVHRGETILVPIYAIGRMESVWGRDCHEYKPERWISKDGTKLLYVPSCKFMAFNSGPRMFLGKDIAIMQMKTIVATMVWNFDVEVLEGQSIKPKLSCLLQMENGLMVTVKKRDECKRVMS</sequence>
<evidence type="ECO:0000313" key="6">
    <source>
        <dbReference type="Proteomes" id="UP000095767"/>
    </source>
</evidence>
<dbReference type="InterPro" id="IPR002401">
    <property type="entry name" value="Cyt_P450_E_grp-I"/>
</dbReference>
<dbReference type="PRINTS" id="PR00385">
    <property type="entry name" value="P450"/>
</dbReference>
<proteinExistence type="inferred from homology"/>
<keyword evidence="3" id="KW-0560">Oxidoreductase</keyword>
<dbReference type="GO" id="GO:0005506">
    <property type="term" value="F:iron ion binding"/>
    <property type="evidence" value="ECO:0007669"/>
    <property type="project" value="InterPro"/>
</dbReference>
<dbReference type="STRING" id="888268.A0A1E5WEY8"/>
<dbReference type="Pfam" id="PF00067">
    <property type="entry name" value="p450"/>
    <property type="match status" value="1"/>
</dbReference>
<evidence type="ECO:0000256" key="1">
    <source>
        <dbReference type="ARBA" id="ARBA00010617"/>
    </source>
</evidence>
<protein>
    <submittedName>
        <fullName evidence="5">Cytochrome P450 86B1</fullName>
    </submittedName>
</protein>